<feature type="non-terminal residue" evidence="2">
    <location>
        <position position="166"/>
    </location>
</feature>
<dbReference type="PANTHER" id="PTHR12741:SF67">
    <property type="entry name" value="CALLOSE SYNTHASE 10"/>
    <property type="match status" value="1"/>
</dbReference>
<evidence type="ECO:0000313" key="2">
    <source>
        <dbReference type="EMBL" id="PNX99479.1"/>
    </source>
</evidence>
<dbReference type="Proteomes" id="UP000236291">
    <property type="component" value="Unassembled WGS sequence"/>
</dbReference>
<organism evidence="2 3">
    <name type="scientific">Trifolium pratense</name>
    <name type="common">Red clover</name>
    <dbReference type="NCBI Taxonomy" id="57577"/>
    <lineage>
        <taxon>Eukaryota</taxon>
        <taxon>Viridiplantae</taxon>
        <taxon>Streptophyta</taxon>
        <taxon>Embryophyta</taxon>
        <taxon>Tracheophyta</taxon>
        <taxon>Spermatophyta</taxon>
        <taxon>Magnoliopsida</taxon>
        <taxon>eudicotyledons</taxon>
        <taxon>Gunneridae</taxon>
        <taxon>Pentapetalae</taxon>
        <taxon>rosids</taxon>
        <taxon>fabids</taxon>
        <taxon>Fabales</taxon>
        <taxon>Fabaceae</taxon>
        <taxon>Papilionoideae</taxon>
        <taxon>50 kb inversion clade</taxon>
        <taxon>NPAAA clade</taxon>
        <taxon>Hologalegina</taxon>
        <taxon>IRL clade</taxon>
        <taxon>Trifolieae</taxon>
        <taxon>Trifolium</taxon>
    </lineage>
</organism>
<gene>
    <name evidence="2" type="ORF">L195_g022745</name>
</gene>
<accession>A0A2K3N908</accession>
<dbReference type="GO" id="GO:0046527">
    <property type="term" value="F:glucosyltransferase activity"/>
    <property type="evidence" value="ECO:0007669"/>
    <property type="project" value="TreeGrafter"/>
</dbReference>
<evidence type="ECO:0000313" key="3">
    <source>
        <dbReference type="Proteomes" id="UP000236291"/>
    </source>
</evidence>
<dbReference type="GO" id="GO:0005886">
    <property type="term" value="C:plasma membrane"/>
    <property type="evidence" value="ECO:0007669"/>
    <property type="project" value="TreeGrafter"/>
</dbReference>
<dbReference type="EMBL" id="ASHM01017800">
    <property type="protein sequence ID" value="PNX99479.1"/>
    <property type="molecule type" value="Genomic_DNA"/>
</dbReference>
<dbReference type="STRING" id="57577.A0A2K3N908"/>
<dbReference type="Pfam" id="PF14288">
    <property type="entry name" value="FKS1_dom1"/>
    <property type="match status" value="1"/>
</dbReference>
<reference evidence="2 3" key="1">
    <citation type="journal article" date="2014" name="Am. J. Bot.">
        <title>Genome assembly and annotation for red clover (Trifolium pratense; Fabaceae).</title>
        <authorList>
            <person name="Istvanek J."/>
            <person name="Jaros M."/>
            <person name="Krenek A."/>
            <person name="Repkova J."/>
        </authorList>
    </citation>
    <scope>NUCLEOTIDE SEQUENCE [LARGE SCALE GENOMIC DNA]</scope>
    <source>
        <strain evidence="3">cv. Tatra</strain>
        <tissue evidence="2">Young leaves</tissue>
    </source>
</reference>
<reference evidence="2 3" key="2">
    <citation type="journal article" date="2017" name="Front. Plant Sci.">
        <title>Gene Classification and Mining of Molecular Markers Useful in Red Clover (Trifolium pratense) Breeding.</title>
        <authorList>
            <person name="Istvanek J."/>
            <person name="Dluhosova J."/>
            <person name="Dluhos P."/>
            <person name="Patkova L."/>
            <person name="Nedelnik J."/>
            <person name="Repkova J."/>
        </authorList>
    </citation>
    <scope>NUCLEOTIDE SEQUENCE [LARGE SCALE GENOMIC DNA]</scope>
    <source>
        <strain evidence="3">cv. Tatra</strain>
        <tissue evidence="2">Young leaves</tissue>
    </source>
</reference>
<sequence>MLMKDNVRNQRENVVLMIANAQSRLGIPAGTDPYAALMFMCGNVFVSSKLTKIDEKTINEVFLKVLDNYIKWCRYLRIRLAWNSLEAINRDRKLILVSLYFLIWGEAANVRFLPECICYIFHHMAKELDAILDHGEAEAAISCLTDDGSAKFLEKIICPIYETLAA</sequence>
<protein>
    <submittedName>
        <fullName evidence="2">Callose synthase 10-like protein</fullName>
    </submittedName>
</protein>
<feature type="domain" description="1,3-beta-glucan synthase component FKS1-like" evidence="1">
    <location>
        <begin position="91"/>
        <end position="166"/>
    </location>
</feature>
<comment type="caution">
    <text evidence="2">The sequence shown here is derived from an EMBL/GenBank/DDBJ whole genome shotgun (WGS) entry which is preliminary data.</text>
</comment>
<evidence type="ECO:0000259" key="1">
    <source>
        <dbReference type="SMART" id="SM01205"/>
    </source>
</evidence>
<name>A0A2K3N908_TRIPR</name>
<dbReference type="AlphaFoldDB" id="A0A2K3N908"/>
<proteinExistence type="predicted"/>
<dbReference type="InterPro" id="IPR026899">
    <property type="entry name" value="FKS1-like_dom1"/>
</dbReference>
<dbReference type="SMART" id="SM01205">
    <property type="entry name" value="FKS1_dom1"/>
    <property type="match status" value="1"/>
</dbReference>
<dbReference type="PANTHER" id="PTHR12741">
    <property type="entry name" value="LYST-INTERACTING PROTEIN LIP5 DOPAMINE RESPONSIVE PROTEIN DRG-1"/>
    <property type="match status" value="1"/>
</dbReference>